<organism evidence="3 4">
    <name type="scientific">Papiliotrema laurentii</name>
    <name type="common">Cryptococcus laurentii</name>
    <dbReference type="NCBI Taxonomy" id="5418"/>
    <lineage>
        <taxon>Eukaryota</taxon>
        <taxon>Fungi</taxon>
        <taxon>Dikarya</taxon>
        <taxon>Basidiomycota</taxon>
        <taxon>Agaricomycotina</taxon>
        <taxon>Tremellomycetes</taxon>
        <taxon>Tremellales</taxon>
        <taxon>Rhynchogastremaceae</taxon>
        <taxon>Papiliotrema</taxon>
    </lineage>
</organism>
<feature type="compositionally biased region" description="Polar residues" evidence="1">
    <location>
        <begin position="321"/>
        <end position="337"/>
    </location>
</feature>
<dbReference type="PANTHER" id="PTHR39463">
    <property type="entry name" value="MEDUSA"/>
    <property type="match status" value="1"/>
</dbReference>
<keyword evidence="4" id="KW-1185">Reference proteome</keyword>
<feature type="compositionally biased region" description="Pro residues" evidence="1">
    <location>
        <begin position="632"/>
        <end position="644"/>
    </location>
</feature>
<evidence type="ECO:0000313" key="4">
    <source>
        <dbReference type="Proteomes" id="UP001182556"/>
    </source>
</evidence>
<feature type="compositionally biased region" description="Pro residues" evidence="1">
    <location>
        <begin position="540"/>
        <end position="564"/>
    </location>
</feature>
<feature type="region of interest" description="Disordered" evidence="1">
    <location>
        <begin position="581"/>
        <end position="707"/>
    </location>
</feature>
<reference evidence="3" key="1">
    <citation type="submission" date="2023-02" db="EMBL/GenBank/DDBJ databases">
        <title>Identification and recombinant expression of a fungal hydrolase from Papiliotrema laurentii that hydrolyzes apple cutin and clears colloidal polyester polyurethane.</title>
        <authorList>
            <consortium name="DOE Joint Genome Institute"/>
            <person name="Roman V.A."/>
            <person name="Bojanowski C."/>
            <person name="Crable B.R."/>
            <person name="Wagner D.N."/>
            <person name="Hung C.S."/>
            <person name="Nadeau L.J."/>
            <person name="Schratz L."/>
            <person name="Haridas S."/>
            <person name="Pangilinan J."/>
            <person name="Lipzen A."/>
            <person name="Na H."/>
            <person name="Yan M."/>
            <person name="Ng V."/>
            <person name="Grigoriev I.V."/>
            <person name="Spatafora J.W."/>
            <person name="Barlow D."/>
            <person name="Biffinger J."/>
            <person name="Kelley-Loughnane N."/>
            <person name="Varaljay V.A."/>
            <person name="Crookes-Goodson W.J."/>
        </authorList>
    </citation>
    <scope>NUCLEOTIDE SEQUENCE</scope>
    <source>
        <strain evidence="3">5307AH</strain>
    </source>
</reference>
<dbReference type="InterPro" id="IPR055509">
    <property type="entry name" value="DUF7082"/>
</dbReference>
<protein>
    <recommendedName>
        <fullName evidence="2">DUF7082 domain-containing protein</fullName>
    </recommendedName>
</protein>
<feature type="region of interest" description="Disordered" evidence="1">
    <location>
        <begin position="267"/>
        <end position="345"/>
    </location>
</feature>
<dbReference type="AlphaFoldDB" id="A0AAD9L709"/>
<feature type="compositionally biased region" description="Polar residues" evidence="1">
    <location>
        <begin position="607"/>
        <end position="630"/>
    </location>
</feature>
<feature type="compositionally biased region" description="Low complexity" evidence="1">
    <location>
        <begin position="305"/>
        <end position="320"/>
    </location>
</feature>
<comment type="caution">
    <text evidence="3">The sequence shown here is derived from an EMBL/GenBank/DDBJ whole genome shotgun (WGS) entry which is preliminary data.</text>
</comment>
<name>A0AAD9L709_PAPLA</name>
<feature type="compositionally biased region" description="Low complexity" evidence="1">
    <location>
        <begin position="1"/>
        <end position="12"/>
    </location>
</feature>
<evidence type="ECO:0000259" key="2">
    <source>
        <dbReference type="Pfam" id="PF23305"/>
    </source>
</evidence>
<dbReference type="PANTHER" id="PTHR39463:SF1">
    <property type="entry name" value="MEDUSA"/>
    <property type="match status" value="1"/>
</dbReference>
<dbReference type="EMBL" id="JAODAN010000004">
    <property type="protein sequence ID" value="KAK1924879.1"/>
    <property type="molecule type" value="Genomic_DNA"/>
</dbReference>
<feature type="compositionally biased region" description="Pro residues" evidence="1">
    <location>
        <begin position="55"/>
        <end position="66"/>
    </location>
</feature>
<gene>
    <name evidence="3" type="ORF">DB88DRAFT_525454</name>
</gene>
<feature type="compositionally biased region" description="Low complexity" evidence="1">
    <location>
        <begin position="581"/>
        <end position="600"/>
    </location>
</feature>
<dbReference type="Pfam" id="PF23305">
    <property type="entry name" value="DUF7082"/>
    <property type="match status" value="1"/>
</dbReference>
<feature type="region of interest" description="Disordered" evidence="1">
    <location>
        <begin position="1"/>
        <end position="69"/>
    </location>
</feature>
<evidence type="ECO:0000313" key="3">
    <source>
        <dbReference type="EMBL" id="KAK1924879.1"/>
    </source>
</evidence>
<feature type="region of interest" description="Disordered" evidence="1">
    <location>
        <begin position="540"/>
        <end position="569"/>
    </location>
</feature>
<proteinExistence type="predicted"/>
<sequence length="715" mass="77168">MYTSSAAHASSSYLPVPNPPQRYYQQPIPTQHPHPPSHIPRTPGMDPVVYTAGRPSPPSPFTPRTPNPGSAIAPPAYPSLSTALPARGHYVASEYIPQYEPLPSSSPALLSAPVLSKLDDHVKVHELSPCEGAQGTQLTIKCDVIFPATPPGSESGGSPGARHQARGRALRVVFGSHPVQTQVMVLGSAGPHGTQTCQLNATAPSWSSTGAASMGRGTRAPVYVQVLDGNHAIVETVHAGEFSYSTTSSKGHYAPYSPVAATPLKRAGDSLESNRSSPSQYSNRRTVSGSKYDSPVDNSPYPILQPGFSPNPNSNQFSSPYPHSTPTLPSQPATDYSPTPPQPNLMRATQIQQPTITIPVSNPYPISSSTKARLELTGDLDAMSKGWSQEEWMNRRRLVQFWRRQEGTTIYGAFRPLSQQEYPQAQQSIIISCIFREDKNECFVTSVDAIYLLEALVGTRFTVEEKNRIRRNLEGFRPITVSKSKAGSEEFFKLIMGFPNPKPRNIEKDVKVFPWSILGHALKKIIGKYSATYPYNSPPLPLPNSAPPQPTPPSYSHPPMPGPLPLQDSYANASVISSGSVPTLVSHSSSDSSTYNSDSYAQAVPETPQTGSVPSVGESPSQYHPASHSGQLPPPEKFSHPGPPEFVSFSPQASPYVEQGGPEYWAGDAPPVPSYGMPSGGGIYDQPPQLPHVHESISRHPSSNDLRVVYPSMAQ</sequence>
<dbReference type="GO" id="GO:0005634">
    <property type="term" value="C:nucleus"/>
    <property type="evidence" value="ECO:0007669"/>
    <property type="project" value="TreeGrafter"/>
</dbReference>
<dbReference type="Proteomes" id="UP001182556">
    <property type="component" value="Unassembled WGS sequence"/>
</dbReference>
<feature type="compositionally biased region" description="Polar residues" evidence="1">
    <location>
        <begin position="271"/>
        <end position="291"/>
    </location>
</feature>
<feature type="domain" description="DUF7082" evidence="2">
    <location>
        <begin position="371"/>
        <end position="526"/>
    </location>
</feature>
<evidence type="ECO:0000256" key="1">
    <source>
        <dbReference type="SAM" id="MobiDB-lite"/>
    </source>
</evidence>
<accession>A0AAD9L709</accession>